<feature type="non-terminal residue" evidence="2">
    <location>
        <position position="75"/>
    </location>
</feature>
<sequence length="75" mass="8417">MPEDQIFEIVKMSITALVGIFGGYQWAKNTIKINISQTQITKLQNSIDVNTKQITSQITELNNTIKMIIKSSSQS</sequence>
<dbReference type="AlphaFoldDB" id="X1QB40"/>
<proteinExistence type="predicted"/>
<keyword evidence="1" id="KW-1133">Transmembrane helix</keyword>
<comment type="caution">
    <text evidence="2">The sequence shown here is derived from an EMBL/GenBank/DDBJ whole genome shotgun (WGS) entry which is preliminary data.</text>
</comment>
<protein>
    <submittedName>
        <fullName evidence="2">Uncharacterized protein</fullName>
    </submittedName>
</protein>
<reference evidence="2" key="1">
    <citation type="journal article" date="2014" name="Front. Microbiol.">
        <title>High frequency of phylogenetically diverse reductive dehalogenase-homologous genes in deep subseafloor sedimentary metagenomes.</title>
        <authorList>
            <person name="Kawai M."/>
            <person name="Futagami T."/>
            <person name="Toyoda A."/>
            <person name="Takaki Y."/>
            <person name="Nishi S."/>
            <person name="Hori S."/>
            <person name="Arai W."/>
            <person name="Tsubouchi T."/>
            <person name="Morono Y."/>
            <person name="Uchiyama I."/>
            <person name="Ito T."/>
            <person name="Fujiyama A."/>
            <person name="Inagaki F."/>
            <person name="Takami H."/>
        </authorList>
    </citation>
    <scope>NUCLEOTIDE SEQUENCE</scope>
    <source>
        <strain evidence="2">Expedition CK06-06</strain>
    </source>
</reference>
<evidence type="ECO:0000313" key="2">
    <source>
        <dbReference type="EMBL" id="GAI40469.1"/>
    </source>
</evidence>
<gene>
    <name evidence="2" type="ORF">S06H3_48235</name>
</gene>
<dbReference type="EMBL" id="BARV01030362">
    <property type="protein sequence ID" value="GAI40469.1"/>
    <property type="molecule type" value="Genomic_DNA"/>
</dbReference>
<feature type="transmembrane region" description="Helical" evidence="1">
    <location>
        <begin position="6"/>
        <end position="27"/>
    </location>
</feature>
<keyword evidence="1" id="KW-0812">Transmembrane</keyword>
<accession>X1QB40</accession>
<keyword evidence="1" id="KW-0472">Membrane</keyword>
<organism evidence="2">
    <name type="scientific">marine sediment metagenome</name>
    <dbReference type="NCBI Taxonomy" id="412755"/>
    <lineage>
        <taxon>unclassified sequences</taxon>
        <taxon>metagenomes</taxon>
        <taxon>ecological metagenomes</taxon>
    </lineage>
</organism>
<evidence type="ECO:0000256" key="1">
    <source>
        <dbReference type="SAM" id="Phobius"/>
    </source>
</evidence>
<name>X1QB40_9ZZZZ</name>